<evidence type="ECO:0000256" key="5">
    <source>
        <dbReference type="ARBA" id="ARBA00022984"/>
    </source>
</evidence>
<proteinExistence type="inferred from homology"/>
<evidence type="ECO:0000256" key="7">
    <source>
        <dbReference type="PROSITE-ProRule" id="PRU01373"/>
    </source>
</evidence>
<dbReference type="CDD" id="cd16913">
    <property type="entry name" value="YkuD_like"/>
    <property type="match status" value="1"/>
</dbReference>
<evidence type="ECO:0000313" key="10">
    <source>
        <dbReference type="EMBL" id="GAA5484381.1"/>
    </source>
</evidence>
<accession>A0ABP9UVG1</accession>
<keyword evidence="3" id="KW-0808">Transferase</keyword>
<keyword evidence="4 7" id="KW-0133">Cell shape</keyword>
<dbReference type="SUPFAM" id="SSF141523">
    <property type="entry name" value="L,D-transpeptidase catalytic domain-like"/>
    <property type="match status" value="1"/>
</dbReference>
<feature type="active site" description="Proton donor/acceptor" evidence="7">
    <location>
        <position position="166"/>
    </location>
</feature>
<dbReference type="InterPro" id="IPR038063">
    <property type="entry name" value="Transpep_catalytic_dom"/>
</dbReference>
<dbReference type="InterPro" id="IPR005490">
    <property type="entry name" value="LD_TPept_cat_dom"/>
</dbReference>
<name>A0ABP9UVG1_9BACT</name>
<evidence type="ECO:0000256" key="6">
    <source>
        <dbReference type="ARBA" id="ARBA00023316"/>
    </source>
</evidence>
<organism evidence="10 11">
    <name type="scientific">Haloferula sargassicola</name>
    <dbReference type="NCBI Taxonomy" id="490096"/>
    <lineage>
        <taxon>Bacteria</taxon>
        <taxon>Pseudomonadati</taxon>
        <taxon>Verrucomicrobiota</taxon>
        <taxon>Verrucomicrobiia</taxon>
        <taxon>Verrucomicrobiales</taxon>
        <taxon>Verrucomicrobiaceae</taxon>
        <taxon>Haloferula</taxon>
    </lineage>
</organism>
<keyword evidence="11" id="KW-1185">Reference proteome</keyword>
<gene>
    <name evidence="10" type="ORF">Hsar01_03625</name>
</gene>
<dbReference type="Proteomes" id="UP001476282">
    <property type="component" value="Unassembled WGS sequence"/>
</dbReference>
<evidence type="ECO:0000256" key="3">
    <source>
        <dbReference type="ARBA" id="ARBA00022679"/>
    </source>
</evidence>
<comment type="caution">
    <text evidence="10">The sequence shown here is derived from an EMBL/GenBank/DDBJ whole genome shotgun (WGS) entry which is preliminary data.</text>
</comment>
<comment type="pathway">
    <text evidence="1 7">Cell wall biogenesis; peptidoglycan biosynthesis.</text>
</comment>
<feature type="active site" description="Nucleophile" evidence="7">
    <location>
        <position position="179"/>
    </location>
</feature>
<dbReference type="PANTHER" id="PTHR30582">
    <property type="entry name" value="L,D-TRANSPEPTIDASE"/>
    <property type="match status" value="1"/>
</dbReference>
<dbReference type="PANTHER" id="PTHR30582:SF2">
    <property type="entry name" value="L,D-TRANSPEPTIDASE YCIB-RELATED"/>
    <property type="match status" value="1"/>
</dbReference>
<evidence type="ECO:0000256" key="2">
    <source>
        <dbReference type="ARBA" id="ARBA00005992"/>
    </source>
</evidence>
<dbReference type="Pfam" id="PF03734">
    <property type="entry name" value="YkuD"/>
    <property type="match status" value="1"/>
</dbReference>
<evidence type="ECO:0000259" key="9">
    <source>
        <dbReference type="PROSITE" id="PS52029"/>
    </source>
</evidence>
<feature type="domain" description="L,D-TPase catalytic" evidence="9">
    <location>
        <begin position="66"/>
        <end position="203"/>
    </location>
</feature>
<sequence>MTMHRLPFLFAGLLLASCQMGGSGGQQSRYLAAYGPRNSQRASTDPGAAVPDDTSYWAGDGKTGPPSIRINLRQQKAYFYKGAELVGVSRISTGKEGHDTPPGTYKITEKDRDHRSSVYGIFEEIGTGRVVNDDADMSKDKVPPGCKYVGAPMWNFMRFTGGIGMHTGYLPGYNASHGCVRMPDKMAKVYFDNVTLGTPVIVE</sequence>
<protein>
    <recommendedName>
        <fullName evidence="9">L,D-TPase catalytic domain-containing protein</fullName>
    </recommendedName>
</protein>
<evidence type="ECO:0000256" key="8">
    <source>
        <dbReference type="SAM" id="MobiDB-lite"/>
    </source>
</evidence>
<dbReference type="InterPro" id="IPR050979">
    <property type="entry name" value="LD-transpeptidase"/>
</dbReference>
<keyword evidence="5 7" id="KW-0573">Peptidoglycan synthesis</keyword>
<dbReference type="Gene3D" id="2.40.440.10">
    <property type="entry name" value="L,D-transpeptidase catalytic domain-like"/>
    <property type="match status" value="1"/>
</dbReference>
<keyword evidence="6 7" id="KW-0961">Cell wall biogenesis/degradation</keyword>
<dbReference type="PROSITE" id="PS52029">
    <property type="entry name" value="LD_TPASE"/>
    <property type="match status" value="1"/>
</dbReference>
<dbReference type="EMBL" id="BAABRI010000024">
    <property type="protein sequence ID" value="GAA5484381.1"/>
    <property type="molecule type" value="Genomic_DNA"/>
</dbReference>
<evidence type="ECO:0000256" key="4">
    <source>
        <dbReference type="ARBA" id="ARBA00022960"/>
    </source>
</evidence>
<feature type="region of interest" description="Disordered" evidence="8">
    <location>
        <begin position="36"/>
        <end position="65"/>
    </location>
</feature>
<comment type="similarity">
    <text evidence="2">Belongs to the YkuD family.</text>
</comment>
<dbReference type="PROSITE" id="PS51257">
    <property type="entry name" value="PROKAR_LIPOPROTEIN"/>
    <property type="match status" value="1"/>
</dbReference>
<reference evidence="10 11" key="1">
    <citation type="submission" date="2024-02" db="EMBL/GenBank/DDBJ databases">
        <title>Haloferula sargassicola NBRC 104335.</title>
        <authorList>
            <person name="Ichikawa N."/>
            <person name="Katano-Makiyama Y."/>
            <person name="Hidaka K."/>
        </authorList>
    </citation>
    <scope>NUCLEOTIDE SEQUENCE [LARGE SCALE GENOMIC DNA]</scope>
    <source>
        <strain evidence="10 11">NBRC 104335</strain>
    </source>
</reference>
<evidence type="ECO:0000313" key="11">
    <source>
        <dbReference type="Proteomes" id="UP001476282"/>
    </source>
</evidence>
<evidence type="ECO:0000256" key="1">
    <source>
        <dbReference type="ARBA" id="ARBA00004752"/>
    </source>
</evidence>